<dbReference type="Proteomes" id="UP000253782">
    <property type="component" value="Unassembled WGS sequence"/>
</dbReference>
<feature type="transmembrane region" description="Helical" evidence="1">
    <location>
        <begin position="960"/>
        <end position="979"/>
    </location>
</feature>
<feature type="transmembrane region" description="Helical" evidence="1">
    <location>
        <begin position="886"/>
        <end position="905"/>
    </location>
</feature>
<feature type="transmembrane region" description="Helical" evidence="1">
    <location>
        <begin position="911"/>
        <end position="930"/>
    </location>
</feature>
<dbReference type="Gene3D" id="3.30.70.1440">
    <property type="entry name" value="Multidrug efflux transporter AcrB pore domain"/>
    <property type="match status" value="1"/>
</dbReference>
<dbReference type="GO" id="GO:0005886">
    <property type="term" value="C:plasma membrane"/>
    <property type="evidence" value="ECO:0007669"/>
    <property type="project" value="TreeGrafter"/>
</dbReference>
<dbReference type="SUPFAM" id="SSF82714">
    <property type="entry name" value="Multidrug efflux transporter AcrB TolC docking domain, DN and DC subdomains"/>
    <property type="match status" value="2"/>
</dbReference>
<feature type="transmembrane region" description="Helical" evidence="1">
    <location>
        <begin position="441"/>
        <end position="461"/>
    </location>
</feature>
<keyword evidence="1" id="KW-1133">Transmembrane helix</keyword>
<proteinExistence type="predicted"/>
<dbReference type="GO" id="GO:0042910">
    <property type="term" value="F:xenobiotic transmembrane transporter activity"/>
    <property type="evidence" value="ECO:0007669"/>
    <property type="project" value="TreeGrafter"/>
</dbReference>
<organism evidence="2 3">
    <name type="scientific">Dyella tabacisoli</name>
    <dbReference type="NCBI Taxonomy" id="2282381"/>
    <lineage>
        <taxon>Bacteria</taxon>
        <taxon>Pseudomonadati</taxon>
        <taxon>Pseudomonadota</taxon>
        <taxon>Gammaproteobacteria</taxon>
        <taxon>Lysobacterales</taxon>
        <taxon>Rhodanobacteraceae</taxon>
        <taxon>Dyella</taxon>
    </lineage>
</organism>
<dbReference type="InterPro" id="IPR027463">
    <property type="entry name" value="AcrB_DN_DC_subdom"/>
</dbReference>
<evidence type="ECO:0000313" key="2">
    <source>
        <dbReference type="EMBL" id="RDD80463.1"/>
    </source>
</evidence>
<feature type="transmembrane region" description="Helical" evidence="1">
    <location>
        <begin position="860"/>
        <end position="879"/>
    </location>
</feature>
<gene>
    <name evidence="2" type="ORF">DVJ77_16300</name>
</gene>
<dbReference type="Gene3D" id="3.30.2090.10">
    <property type="entry name" value="Multidrug efflux transporter AcrB TolC docking domain, DN and DC subdomains"/>
    <property type="match status" value="2"/>
</dbReference>
<keyword evidence="3" id="KW-1185">Reference proteome</keyword>
<dbReference type="Pfam" id="PF00873">
    <property type="entry name" value="ACR_tran"/>
    <property type="match status" value="1"/>
</dbReference>
<name>A0A369UJE0_9GAMM</name>
<dbReference type="SUPFAM" id="SSF82866">
    <property type="entry name" value="Multidrug efflux transporter AcrB transmembrane domain"/>
    <property type="match status" value="2"/>
</dbReference>
<dbReference type="Gene3D" id="1.20.1640.10">
    <property type="entry name" value="Multidrug efflux transporter AcrB transmembrane domain"/>
    <property type="match status" value="2"/>
</dbReference>
<dbReference type="PANTHER" id="PTHR32063">
    <property type="match status" value="1"/>
</dbReference>
<dbReference type="PRINTS" id="PR00702">
    <property type="entry name" value="ACRIFLAVINRP"/>
</dbReference>
<accession>A0A369UJE0</accession>
<feature type="transmembrane region" description="Helical" evidence="1">
    <location>
        <begin position="387"/>
        <end position="408"/>
    </location>
</feature>
<sequence>MLLVIIRSALRHPVWVTLLAVLLLVFGVQHLRTASYDVFPEFVPAQVTVQVEAPGFTALQVEQRVTQSIENAVNGGTGVAVVRSQSIQGLAVITVVFNEGSDPFRARQLLAERVTEAASRLPQGVQTPTLSPMVSSTMDLLKFGLLSDKLDPLALRALADWTIKPRLLAVSGVADATVFGGGVREWQVIVHPDKLAAFGLTLEDVRLAAAAANGVRGAGYVDTPAQRVILEADGTLRDPAQLGRAIITQHAGRNVTLADVAEVAERAAPAFGDSRIMGKPGVLVALNSQYGANTLEVTRAVEAALADLKPMLKEQGVTLVANLHRPATFVEVALKNMRDALLLGAVLVLVVLILFLRNWRTALISFMSIPLSLAVAVLVMQRLGWTINTMTLGGLAVALGVVVDDAIIDVENIMRRLRQAGPDAPRLPVILDASIEVRRPVVLATLVVGLVFLPILLLPGLQGSFFAPLAGAFLLATFASLLVALTVTPALCLLLLRANQHHREPRWLKRMKLAQHRLLARLLPHANVLLIAALLLGALAVAALPFFGASLLPEFREGHFVLQVTGPSGTSIAEMNRLGERISSDVLAVPGVASVSQQVGRAEMVQDTWPPNRSEFHVELKPGLPAREEIRIEKALKDTLEAYPGLSAEVVTFLGDRIGESLSGETAPVSVSIYGSNLDTLDQLADEIKPVLQQVPGSGSVRLSTEPSVPTMRITPNADHLAAYGLRMSDVLDTIAAAHQGVIAGQVFDGVQPISVRVSVDAATQQDPETVGRLLLRNTAGRSVPLSEVADSDLVDGRASVLHEGGRRRLVLGVTPTSSDVVGFVAQAQAALAKNVKLPAGYYVEFTGAAEGAVQAQHDLLLHGGLAAIGIIALLLMAFPDRRSVALILANVPFAMVGGVIAAAISGGVLSIGALVGFVTLFGISARNTIMLISHYEHLVEEEGVHWSRFTVLRGARERLTPILMTALVTALGLLPLALGNGEAGREVEGPMAVVILGGLASSTLLNLLVMPVLAGSYLRFVARVRPVGDRQVAAV</sequence>
<evidence type="ECO:0000256" key="1">
    <source>
        <dbReference type="SAM" id="Phobius"/>
    </source>
</evidence>
<protein>
    <submittedName>
        <fullName evidence="2">AcrB/AcrD/AcrF family protein</fullName>
    </submittedName>
</protein>
<feature type="transmembrane region" description="Helical" evidence="1">
    <location>
        <begin position="991"/>
        <end position="1014"/>
    </location>
</feature>
<dbReference type="SUPFAM" id="SSF82693">
    <property type="entry name" value="Multidrug efflux transporter AcrB pore domain, PN1, PN2, PC1 and PC2 subdomains"/>
    <property type="match status" value="2"/>
</dbReference>
<keyword evidence="1" id="KW-0812">Transmembrane</keyword>
<dbReference type="InterPro" id="IPR001036">
    <property type="entry name" value="Acrflvin-R"/>
</dbReference>
<keyword evidence="1" id="KW-0472">Membrane</keyword>
<dbReference type="EMBL" id="QQAH01000016">
    <property type="protein sequence ID" value="RDD80463.1"/>
    <property type="molecule type" value="Genomic_DNA"/>
</dbReference>
<dbReference type="Gene3D" id="3.30.70.1320">
    <property type="entry name" value="Multidrug efflux transporter AcrB pore domain like"/>
    <property type="match status" value="1"/>
</dbReference>
<dbReference type="AlphaFoldDB" id="A0A369UJE0"/>
<comment type="caution">
    <text evidence="2">The sequence shown here is derived from an EMBL/GenBank/DDBJ whole genome shotgun (WGS) entry which is preliminary data.</text>
</comment>
<dbReference type="PANTHER" id="PTHR32063:SF4">
    <property type="entry name" value="SLR6043 PROTEIN"/>
    <property type="match status" value="1"/>
</dbReference>
<dbReference type="RefSeq" id="WP_114846588.1">
    <property type="nucleotide sequence ID" value="NZ_JBHSPE010000025.1"/>
</dbReference>
<reference evidence="2 3" key="1">
    <citation type="submission" date="2018-07" db="EMBL/GenBank/DDBJ databases">
        <title>Dyella tabacisoli L4-6T, whole genome shotgun sequence.</title>
        <authorList>
            <person name="Zhou X.-K."/>
            <person name="Li W.-J."/>
            <person name="Duan Y.-Q."/>
        </authorList>
    </citation>
    <scope>NUCLEOTIDE SEQUENCE [LARGE SCALE GENOMIC DNA]</scope>
    <source>
        <strain evidence="2 3">L4-6</strain>
    </source>
</reference>
<feature type="transmembrane region" description="Helical" evidence="1">
    <location>
        <begin position="363"/>
        <end position="381"/>
    </location>
</feature>
<feature type="transmembrane region" description="Helical" evidence="1">
    <location>
        <begin position="518"/>
        <end position="547"/>
    </location>
</feature>
<dbReference type="OrthoDB" id="9758757at2"/>
<evidence type="ECO:0000313" key="3">
    <source>
        <dbReference type="Proteomes" id="UP000253782"/>
    </source>
</evidence>
<feature type="transmembrane region" description="Helical" evidence="1">
    <location>
        <begin position="340"/>
        <end position="356"/>
    </location>
</feature>
<dbReference type="Gene3D" id="3.30.70.1430">
    <property type="entry name" value="Multidrug efflux transporter AcrB pore domain"/>
    <property type="match status" value="2"/>
</dbReference>
<feature type="transmembrane region" description="Helical" evidence="1">
    <location>
        <begin position="473"/>
        <end position="497"/>
    </location>
</feature>